<evidence type="ECO:0000256" key="3">
    <source>
        <dbReference type="ARBA" id="ARBA00022729"/>
    </source>
</evidence>
<dbReference type="InterPro" id="IPR012944">
    <property type="entry name" value="SusD_RagB_dom"/>
</dbReference>
<feature type="signal peptide" evidence="6">
    <location>
        <begin position="1"/>
        <end position="21"/>
    </location>
</feature>
<comment type="similarity">
    <text evidence="2">Belongs to the SusD family.</text>
</comment>
<reference evidence="8 9" key="1">
    <citation type="submission" date="2020-08" db="EMBL/GenBank/DDBJ databases">
        <title>Genome public.</title>
        <authorList>
            <person name="Liu C."/>
            <person name="Sun Q."/>
        </authorList>
    </citation>
    <scope>NUCLEOTIDE SEQUENCE [LARGE SCALE GENOMIC DNA]</scope>
    <source>
        <strain evidence="8 9">BX2</strain>
    </source>
</reference>
<name>A0ABR7DZX5_9BACT</name>
<evidence type="ECO:0000313" key="8">
    <source>
        <dbReference type="EMBL" id="MBC5643062.1"/>
    </source>
</evidence>
<sequence length="588" mass="67036">MKRNIILLPLCLLCAILISSCDDYLEKKPLTQIGNDDYWKATSDLANYTLQFYPSLPAFEVVGSYTGLIGWDGTRGSDTQITGVPSTVWNGSRSPVTSTSDKEWNWTKIRSVNVFFDNYWKCKDPFDSYKHYVGEAHFFKAWFYFEKVRAYGDVPWFSKALDTSSEELYKARDSRVLVVDSILWNLDKAIEYLNPLKSVDGGSNRLSKEVALLFKSRVALYEGSWQKYHKGTAFGTSGADPDKYFRLAVEAAEELMDPQYSTGLYSTNSPSEDYCKMFSLTDQTSNKEALLWKRYDKGLGMGHSFQIYVSDRTAGNSLTMEQIHHYLKKNGEPYDYISVGKTVKGGDFLTKIAEDCDPRLSQTIWIPDMVMWDNGYGKGIFTKPFLNQSGEYLNNTGFQIKKGNDPKDPQAGSGVSWNTNCVTGAIVFRYAEALLNYAEAKCELGEVVDYDKSVNLLRRRVGMPDFKVQSDINRSLYADYGYAISDELYEIRRERTVELGCEGFRYDDIMRWAAHSLLKGKRPKGYPLDLSEWEGVKINYKVDENGLLDPYIGQIPNGYGFDPERDYLECIPINEITLNPQLIQNPGW</sequence>
<accession>A0ABR7DZX5</accession>
<protein>
    <submittedName>
        <fullName evidence="8">RagB/SusD family nutrient uptake outer membrane protein</fullName>
    </submittedName>
</protein>
<evidence type="ECO:0000256" key="5">
    <source>
        <dbReference type="ARBA" id="ARBA00023237"/>
    </source>
</evidence>
<evidence type="ECO:0000313" key="9">
    <source>
        <dbReference type="Proteomes" id="UP000644010"/>
    </source>
</evidence>
<dbReference type="PROSITE" id="PS51257">
    <property type="entry name" value="PROKAR_LIPOPROTEIN"/>
    <property type="match status" value="1"/>
</dbReference>
<feature type="domain" description="RagB/SusD" evidence="7">
    <location>
        <begin position="317"/>
        <end position="588"/>
    </location>
</feature>
<dbReference type="Proteomes" id="UP000644010">
    <property type="component" value="Unassembled WGS sequence"/>
</dbReference>
<keyword evidence="3 6" id="KW-0732">Signal</keyword>
<dbReference type="Gene3D" id="1.25.40.390">
    <property type="match status" value="1"/>
</dbReference>
<dbReference type="RefSeq" id="WP_186959170.1">
    <property type="nucleotide sequence ID" value="NZ_JACOOI010000008.1"/>
</dbReference>
<dbReference type="SUPFAM" id="SSF48452">
    <property type="entry name" value="TPR-like"/>
    <property type="match status" value="1"/>
</dbReference>
<evidence type="ECO:0000256" key="4">
    <source>
        <dbReference type="ARBA" id="ARBA00023136"/>
    </source>
</evidence>
<dbReference type="EMBL" id="JACOOI010000008">
    <property type="protein sequence ID" value="MBC5643062.1"/>
    <property type="molecule type" value="Genomic_DNA"/>
</dbReference>
<evidence type="ECO:0000256" key="1">
    <source>
        <dbReference type="ARBA" id="ARBA00004442"/>
    </source>
</evidence>
<dbReference type="Pfam" id="PF07980">
    <property type="entry name" value="SusD_RagB"/>
    <property type="match status" value="1"/>
</dbReference>
<comment type="subcellular location">
    <subcellularLocation>
        <location evidence="1">Cell outer membrane</location>
    </subcellularLocation>
</comment>
<comment type="caution">
    <text evidence="8">The sequence shown here is derived from an EMBL/GenBank/DDBJ whole genome shotgun (WGS) entry which is preliminary data.</text>
</comment>
<feature type="chain" id="PRO_5045249599" evidence="6">
    <location>
        <begin position="22"/>
        <end position="588"/>
    </location>
</feature>
<evidence type="ECO:0000256" key="6">
    <source>
        <dbReference type="SAM" id="SignalP"/>
    </source>
</evidence>
<dbReference type="InterPro" id="IPR011990">
    <property type="entry name" value="TPR-like_helical_dom_sf"/>
</dbReference>
<keyword evidence="9" id="KW-1185">Reference proteome</keyword>
<keyword evidence="5" id="KW-0998">Cell outer membrane</keyword>
<keyword evidence="4" id="KW-0472">Membrane</keyword>
<proteinExistence type="inferred from homology"/>
<evidence type="ECO:0000256" key="2">
    <source>
        <dbReference type="ARBA" id="ARBA00006275"/>
    </source>
</evidence>
<gene>
    <name evidence="8" type="ORF">H8S77_09220</name>
</gene>
<organism evidence="8 9">
    <name type="scientific">Parabacteroides segnis</name>
    <dbReference type="NCBI Taxonomy" id="2763058"/>
    <lineage>
        <taxon>Bacteria</taxon>
        <taxon>Pseudomonadati</taxon>
        <taxon>Bacteroidota</taxon>
        <taxon>Bacteroidia</taxon>
        <taxon>Bacteroidales</taxon>
        <taxon>Tannerellaceae</taxon>
        <taxon>Parabacteroides</taxon>
    </lineage>
</organism>
<evidence type="ECO:0000259" key="7">
    <source>
        <dbReference type="Pfam" id="PF07980"/>
    </source>
</evidence>